<gene>
    <name evidence="11" type="primary">ABCA7</name>
</gene>
<dbReference type="FunCoup" id="G1QKG0">
    <property type="interactions" value="302"/>
</dbReference>
<keyword evidence="3" id="KW-0547">Nucleotide-binding</keyword>
<feature type="transmembrane region" description="Helical" evidence="9">
    <location>
        <begin position="1419"/>
        <end position="1443"/>
    </location>
</feature>
<evidence type="ECO:0000256" key="2">
    <source>
        <dbReference type="ARBA" id="ARBA00022692"/>
    </source>
</evidence>
<dbReference type="OMA" id="LVSYIKF"/>
<dbReference type="InterPro" id="IPR013525">
    <property type="entry name" value="ABC2_TM"/>
</dbReference>
<name>G1QKG0_NOMLE</name>
<dbReference type="GO" id="GO:0016887">
    <property type="term" value="F:ATP hydrolysis activity"/>
    <property type="evidence" value="ECO:0007669"/>
    <property type="project" value="InterPro"/>
</dbReference>
<dbReference type="EMBL" id="ADFV01098504">
    <property type="status" value="NOT_ANNOTATED_CDS"/>
    <property type="molecule type" value="Genomic_DNA"/>
</dbReference>
<feature type="region of interest" description="Disordered" evidence="8">
    <location>
        <begin position="252"/>
        <end position="271"/>
    </location>
</feature>
<dbReference type="Gene3D" id="3.40.50.300">
    <property type="entry name" value="P-loop containing nucleotide triphosphate hydrolases"/>
    <property type="match status" value="2"/>
</dbReference>
<feature type="transmembrane region" description="Helical" evidence="9">
    <location>
        <begin position="535"/>
        <end position="557"/>
    </location>
</feature>
<evidence type="ECO:0000256" key="6">
    <source>
        <dbReference type="ARBA" id="ARBA00022989"/>
    </source>
</evidence>
<keyword evidence="6 9" id="KW-1133">Transmembrane helix</keyword>
<evidence type="ECO:0000256" key="9">
    <source>
        <dbReference type="SAM" id="Phobius"/>
    </source>
</evidence>
<evidence type="ECO:0000313" key="12">
    <source>
        <dbReference type="Proteomes" id="UP000001073"/>
    </source>
</evidence>
<dbReference type="EMBL" id="ADFV01098507">
    <property type="status" value="NOT_ANNOTATED_CDS"/>
    <property type="molecule type" value="Genomic_DNA"/>
</dbReference>
<feature type="region of interest" description="Disordered" evidence="8">
    <location>
        <begin position="1037"/>
        <end position="1059"/>
    </location>
</feature>
<proteinExistence type="predicted"/>
<dbReference type="HOGENOM" id="CLU_000604_19_0_1"/>
<dbReference type="InterPro" id="IPR003593">
    <property type="entry name" value="AAA+_ATPase"/>
</dbReference>
<dbReference type="GO" id="GO:0005524">
    <property type="term" value="F:ATP binding"/>
    <property type="evidence" value="ECO:0007669"/>
    <property type="project" value="UniProtKB-KW"/>
</dbReference>
<feature type="transmembrane region" description="Helical" evidence="9">
    <location>
        <begin position="473"/>
        <end position="494"/>
    </location>
</feature>
<feature type="transmembrane region" description="Helical" evidence="9">
    <location>
        <begin position="1388"/>
        <end position="1407"/>
    </location>
</feature>
<feature type="transmembrane region" description="Helical" evidence="9">
    <location>
        <begin position="447"/>
        <end position="467"/>
    </location>
</feature>
<reference evidence="11" key="3">
    <citation type="submission" date="2025-09" db="UniProtKB">
        <authorList>
            <consortium name="Ensembl"/>
        </authorList>
    </citation>
    <scope>IDENTIFICATION</scope>
</reference>
<dbReference type="InterPro" id="IPR026082">
    <property type="entry name" value="ABCA"/>
</dbReference>
<dbReference type="PROSITE" id="PS00211">
    <property type="entry name" value="ABC_TRANSPORTER_1"/>
    <property type="match status" value="1"/>
</dbReference>
<dbReference type="PANTHER" id="PTHR19229:SF250">
    <property type="entry name" value="ABC TRANSPORTER DOMAIN-CONTAINING PROTEIN-RELATED"/>
    <property type="match status" value="1"/>
</dbReference>
<keyword evidence="4" id="KW-0067">ATP-binding</keyword>
<dbReference type="InterPro" id="IPR003439">
    <property type="entry name" value="ABC_transporter-like_ATP-bd"/>
</dbReference>
<evidence type="ECO:0000313" key="11">
    <source>
        <dbReference type="Ensembl" id="ENSNLEP00000001405.2"/>
    </source>
</evidence>
<keyword evidence="7 9" id="KW-0472">Membrane</keyword>
<evidence type="ECO:0000256" key="7">
    <source>
        <dbReference type="ARBA" id="ARBA00023136"/>
    </source>
</evidence>
<feature type="transmembrane region" description="Helical" evidence="9">
    <location>
        <begin position="1308"/>
        <end position="1330"/>
    </location>
</feature>
<evidence type="ECO:0000256" key="5">
    <source>
        <dbReference type="ARBA" id="ARBA00022967"/>
    </source>
</evidence>
<dbReference type="EMBL" id="ADFV01098505">
    <property type="status" value="NOT_ANNOTATED_CDS"/>
    <property type="molecule type" value="Genomic_DNA"/>
</dbReference>
<keyword evidence="5" id="KW-1278">Translocase</keyword>
<dbReference type="Pfam" id="PF13304">
    <property type="entry name" value="AAA_21"/>
    <property type="match status" value="1"/>
</dbReference>
<feature type="region of interest" description="Disordered" evidence="8">
    <location>
        <begin position="1788"/>
        <end position="1829"/>
    </location>
</feature>
<feature type="transmembrane region" description="Helical" evidence="9">
    <location>
        <begin position="1251"/>
        <end position="1270"/>
    </location>
</feature>
<comment type="subcellular location">
    <subcellularLocation>
        <location evidence="1">Membrane</location>
        <topology evidence="1">Multi-pass membrane protein</topology>
    </subcellularLocation>
</comment>
<dbReference type="GO" id="GO:0140328">
    <property type="term" value="F:floppase activity"/>
    <property type="evidence" value="ECO:0007669"/>
    <property type="project" value="UniProtKB-ARBA"/>
</dbReference>
<reference evidence="11 12" key="1">
    <citation type="submission" date="2012-10" db="EMBL/GenBank/DDBJ databases">
        <authorList>
            <consortium name="Gibbon Genome Sequencing Consortium"/>
        </authorList>
    </citation>
    <scope>NUCLEOTIDE SEQUENCE [LARGE SCALE GENOMIC DNA]</scope>
</reference>
<evidence type="ECO:0000256" key="4">
    <source>
        <dbReference type="ARBA" id="ARBA00022840"/>
    </source>
</evidence>
<dbReference type="GO" id="GO:0010008">
    <property type="term" value="C:endosome membrane"/>
    <property type="evidence" value="ECO:0007669"/>
    <property type="project" value="UniProtKB-SubCell"/>
</dbReference>
<dbReference type="PROSITE" id="PS50893">
    <property type="entry name" value="ABC_TRANSPORTER_2"/>
    <property type="match status" value="2"/>
</dbReference>
<dbReference type="EMBL" id="ADFV01098503">
    <property type="status" value="NOT_ANNOTATED_CDS"/>
    <property type="molecule type" value="Genomic_DNA"/>
</dbReference>
<reference evidence="11" key="2">
    <citation type="submission" date="2025-08" db="UniProtKB">
        <authorList>
            <consortium name="Ensembl"/>
        </authorList>
    </citation>
    <scope>IDENTIFICATION</scope>
</reference>
<feature type="transmembrane region" description="Helical" evidence="9">
    <location>
        <begin position="1350"/>
        <end position="1376"/>
    </location>
</feature>
<dbReference type="EMBL" id="ADFV01098499">
    <property type="status" value="NOT_ANNOTATED_CDS"/>
    <property type="molecule type" value="Genomic_DNA"/>
</dbReference>
<feature type="compositionally biased region" description="Basic and acidic residues" evidence="8">
    <location>
        <begin position="253"/>
        <end position="269"/>
    </location>
</feature>
<dbReference type="STRING" id="61853.ENSNLEP00000001405"/>
<dbReference type="InParanoid" id="G1QKG0"/>
<sequence>MGPDRVLVCEISNESLCLSDGGYDSMVCLGTGQSAGPLVRAQSHCHPCGLSPQESLGLALGQAQEPLHSLLEAAEDLAQELLALHSLAELQALLQRPRGTSGPLELLSEALCSARGPSSTVGPSFNWYEASDLMELVGQEPETALPDSSLSPACSELIGALDSHPLSRLLWRRLKPLILGKLLFAPDTPFTRKLMAQVNRTFEELSLLRDVREVWEMLGPRIFTFMNDSVSHCAPPRLSLSPAPPQRLLQMQDEGRRQPRPGGRDHTEALRSFLDPGSGGYSWQDAHADVGRLVGTLGRVTECLSLDKLEAAPSEAALVSRALQLLAEHRFWAGVVFLGPEDSSDPTEHPTADLGPGHVRIKIRMDIDAVTRTNKIRDRFWDPGPAADPLTDLRYVWGGFVYLQDLVERAAVRLLSGANPRAGLYLQQMPYPCYVDDVFLRVLSRSLPLFLTLAWIYSVTLTVKAVVRAVLWLGWFLSCLGPFLLSAALLVLVLKLGDILPYSHPGVVFLFLAAFAVATVTQSFLLSVFFSRANLAAACGGLAYFSLYLPYVLCVAWRDRLPAGGRVAASLLSPVAFGFGCESLALLEEQGEGAQWHNAGTQPTADVFSLAQVSGLLLLDAALHGLATWYLEAVCPGQYGIPEPWNFPFRRSYWCGPQPPKSPAPCPTPLDPKVLVEEAPLSLRPGVSVRGLEKCFPGSPQPALRGLSLDFYQGHITAFLGHNGAGKTTTLSILSGLFPPSGGSAFILGHDVRSSMATIRPHLGVCPQYNVLFDMLTVGEHVWFYGRLKGLSATVVGPEQDRLLQDVGLVSKQSVQTRHLSGGMQRKLSVAIAFVGGSQVVILDEPTAGVDPASRRDIWELLLKYREGRTLILSTHHLDEAELLGDRVAVVAGGRLCCCGSPLFLRRHLGSGYYLRLVKARLPLITNEKADTDMEGSVDTRQEKKNGSQGSRVGEGQGGRPRAGVCLRASGTFREEAWHMRSLALSPCLSPQIFLKVVEECAADTNMEDGCCGQHLRTGIAGLDVTLRLKMPPEETALENREPAGSAPETQALQGSGPDAVGRAQGWALTRQQLQALLLKRFLLARRSRRGLFAQIVLPALFVGLALVFSLIVPPFGHYPALRLSPTMYGAQVSFFSEDAPGDPGRARLLEALLEEAGLEEPTVQHSSNRFSAPEVPAEVAKVLASGNWTPESPSPACQCSRPGARRLLPDCPAAAGGPPPPQAVTGSGEVIQNLTGRNLSDFLVKTYPRLVLSLAIAWVLGLLGLVWSWRRKWRGWMPSLGLPATHAPSPYNSPHVLTSRMASSVDVLVSICVVFAMSFVPASFTLVLIEERVTRAKHLQLMGGLSPTLYWLGNFLWDMCNYLVPACIVVLIFLAFQQRAYVAPANLPALLLLLLLYGWSITPLMYPASFFFSVPSTAYVVLTCINLFIGINGSMATFVLELFSDQKLQEVSRILKQVFLIFPHFCLGRGLIDMVRNQAMADAFERLGDRQFQSPLRWEVVGKNLLAMVIQGPLFLLFTLLLQHRSQLLPQPKVRSLPLLGEEDEDVAHERERVVRGATQGDVLVLRNLTKVYRGQRMPAVDRLCLGIPPGEVSPGVEARCRDSESLPYCFPHAHSGPTPQTAGSGLARLGLSWYADRPAGTYSGGNKRKLATAVALVGDPAVVFLDEPTTGMDPSARRFLWNSLLAVVREGRSVMLTSHSMEECEALCSRLAIMVNGRFRCLGSPQHLKGRFAAGHTVTLRVPAARSQPAAAFVAGWGPGPWAERPSCPLWAAHRQVFLYFSKDQGKDEDAQEQKEAGVGVDPAPGLQHPKRISQFLDDPSTAETVL</sequence>
<dbReference type="SMART" id="SM00382">
    <property type="entry name" value="AAA"/>
    <property type="match status" value="1"/>
</dbReference>
<dbReference type="SUPFAM" id="SSF52540">
    <property type="entry name" value="P-loop containing nucleoside triphosphate hydrolases"/>
    <property type="match status" value="2"/>
</dbReference>
<dbReference type="eggNOG" id="KOG0059">
    <property type="taxonomic scope" value="Eukaryota"/>
</dbReference>
<dbReference type="Pfam" id="PF00005">
    <property type="entry name" value="ABC_tran"/>
    <property type="match status" value="1"/>
</dbReference>
<dbReference type="Pfam" id="PF12698">
    <property type="entry name" value="ABC2_membrane_3"/>
    <property type="match status" value="1"/>
</dbReference>
<evidence type="ECO:0000256" key="3">
    <source>
        <dbReference type="ARBA" id="ARBA00022741"/>
    </source>
</evidence>
<keyword evidence="2 9" id="KW-0812">Transmembrane</keyword>
<feature type="transmembrane region" description="Helical" evidence="9">
    <location>
        <begin position="506"/>
        <end position="529"/>
    </location>
</feature>
<dbReference type="GeneTree" id="ENSGT00940000161439"/>
<dbReference type="GO" id="GO:0140359">
    <property type="term" value="F:ABC-type transporter activity"/>
    <property type="evidence" value="ECO:0007669"/>
    <property type="project" value="InterPro"/>
</dbReference>
<feature type="compositionally biased region" description="Basic and acidic residues" evidence="8">
    <location>
        <begin position="932"/>
        <end position="946"/>
    </location>
</feature>
<dbReference type="InterPro" id="IPR027417">
    <property type="entry name" value="P-loop_NTPase"/>
</dbReference>
<accession>G1QKG0</accession>
<protein>
    <recommendedName>
        <fullName evidence="10">ABC transporter domain-containing protein</fullName>
    </recommendedName>
</protein>
<evidence type="ECO:0000256" key="1">
    <source>
        <dbReference type="ARBA" id="ARBA00004141"/>
    </source>
</evidence>
<dbReference type="EMBL" id="ADFV01098500">
    <property type="status" value="NOT_ANNOTATED_CDS"/>
    <property type="molecule type" value="Genomic_DNA"/>
</dbReference>
<dbReference type="GO" id="GO:0051246">
    <property type="term" value="P:regulation of protein metabolic process"/>
    <property type="evidence" value="ECO:0007669"/>
    <property type="project" value="UniProtKB-ARBA"/>
</dbReference>
<dbReference type="PANTHER" id="PTHR19229">
    <property type="entry name" value="ATP-BINDING CASSETTE TRANSPORTER SUBFAMILY A ABCA"/>
    <property type="match status" value="1"/>
</dbReference>
<feature type="domain" description="ABC transporter" evidence="10">
    <location>
        <begin position="1476"/>
        <end position="1743"/>
    </location>
</feature>
<dbReference type="EMBL" id="ADFV01098501">
    <property type="status" value="NOT_ANNOTATED_CDS"/>
    <property type="molecule type" value="Genomic_DNA"/>
</dbReference>
<dbReference type="EMBL" id="ADFV01098506">
    <property type="status" value="NOT_ANNOTATED_CDS"/>
    <property type="molecule type" value="Genomic_DNA"/>
</dbReference>
<dbReference type="CDD" id="cd03263">
    <property type="entry name" value="ABC_subfamily_A"/>
    <property type="match status" value="1"/>
</dbReference>
<dbReference type="Proteomes" id="UP000001073">
    <property type="component" value="Chromosome 17"/>
</dbReference>
<dbReference type="EMBL" id="ADFV01098502">
    <property type="status" value="NOT_ANNOTATED_CDS"/>
    <property type="molecule type" value="Genomic_DNA"/>
</dbReference>
<dbReference type="Ensembl" id="ENSNLET00000001484.2">
    <property type="protein sequence ID" value="ENSNLEP00000001405.2"/>
    <property type="gene ID" value="ENSNLEG00000001165.3"/>
</dbReference>
<dbReference type="InterPro" id="IPR017871">
    <property type="entry name" value="ABC_transporter-like_CS"/>
</dbReference>
<feature type="compositionally biased region" description="Basic and acidic residues" evidence="8">
    <location>
        <begin position="1788"/>
        <end position="1798"/>
    </location>
</feature>
<evidence type="ECO:0000256" key="8">
    <source>
        <dbReference type="SAM" id="MobiDB-lite"/>
    </source>
</evidence>
<organism evidence="11 12">
    <name type="scientific">Nomascus leucogenys</name>
    <name type="common">Northern white-cheeked gibbon</name>
    <name type="synonym">Hylobates leucogenys</name>
    <dbReference type="NCBI Taxonomy" id="61853"/>
    <lineage>
        <taxon>Eukaryota</taxon>
        <taxon>Metazoa</taxon>
        <taxon>Chordata</taxon>
        <taxon>Craniata</taxon>
        <taxon>Vertebrata</taxon>
        <taxon>Euteleostomi</taxon>
        <taxon>Mammalia</taxon>
        <taxon>Eutheria</taxon>
        <taxon>Euarchontoglires</taxon>
        <taxon>Primates</taxon>
        <taxon>Haplorrhini</taxon>
        <taxon>Catarrhini</taxon>
        <taxon>Hylobatidae</taxon>
        <taxon>Nomascus</taxon>
    </lineage>
</organism>
<keyword evidence="12" id="KW-1185">Reference proteome</keyword>
<dbReference type="InterPro" id="IPR003959">
    <property type="entry name" value="ATPase_AAA_core"/>
</dbReference>
<evidence type="ECO:0000259" key="10">
    <source>
        <dbReference type="PROSITE" id="PS50893"/>
    </source>
</evidence>
<feature type="transmembrane region" description="Helical" evidence="9">
    <location>
        <begin position="1091"/>
        <end position="1113"/>
    </location>
</feature>
<feature type="region of interest" description="Disordered" evidence="8">
    <location>
        <begin position="932"/>
        <end position="963"/>
    </location>
</feature>
<feature type="domain" description="ABC transporter" evidence="10">
    <location>
        <begin position="687"/>
        <end position="918"/>
    </location>
</feature>